<dbReference type="OMA" id="TINQWTR"/>
<feature type="compositionally biased region" description="Basic and acidic residues" evidence="3">
    <location>
        <begin position="27"/>
        <end position="64"/>
    </location>
</feature>
<dbReference type="EMBL" id="CM027686">
    <property type="protein sequence ID" value="KAG0522662.1"/>
    <property type="molecule type" value="Genomic_DNA"/>
</dbReference>
<gene>
    <name evidence="5" type="ORF">BDA96_07G056700</name>
</gene>
<reference evidence="5" key="1">
    <citation type="journal article" date="2019" name="BMC Genomics">
        <title>A new reference genome for Sorghum bicolor reveals high levels of sequence similarity between sweet and grain genotypes: implications for the genetics of sugar metabolism.</title>
        <authorList>
            <person name="Cooper E.A."/>
            <person name="Brenton Z.W."/>
            <person name="Flinn B.S."/>
            <person name="Jenkins J."/>
            <person name="Shu S."/>
            <person name="Flowers D."/>
            <person name="Luo F."/>
            <person name="Wang Y."/>
            <person name="Xia P."/>
            <person name="Barry K."/>
            <person name="Daum C."/>
            <person name="Lipzen A."/>
            <person name="Yoshinaga Y."/>
            <person name="Schmutz J."/>
            <person name="Saski C."/>
            <person name="Vermerris W."/>
            <person name="Kresovich S."/>
        </authorList>
    </citation>
    <scope>NUCLEOTIDE SEQUENCE</scope>
</reference>
<evidence type="ECO:0008006" key="7">
    <source>
        <dbReference type="Google" id="ProtNLM"/>
    </source>
</evidence>
<dbReference type="OrthoDB" id="1848252at2759"/>
<protein>
    <recommendedName>
        <fullName evidence="7">Late embryogenesis abundant protein LEA-2 subgroup domain-containing protein</fullName>
    </recommendedName>
</protein>
<evidence type="ECO:0000256" key="2">
    <source>
        <dbReference type="ARBA" id="ARBA00023136"/>
    </source>
</evidence>
<dbReference type="Gramene" id="EES14611">
    <property type="protein sequence ID" value="EES14611"/>
    <property type="gene ID" value="SORBI_3007G054200"/>
</dbReference>
<dbReference type="InterPro" id="IPR044839">
    <property type="entry name" value="NDR1-like"/>
</dbReference>
<organism evidence="5 6">
    <name type="scientific">Sorghum bicolor</name>
    <name type="common">Sorghum</name>
    <name type="synonym">Sorghum vulgare</name>
    <dbReference type="NCBI Taxonomy" id="4558"/>
    <lineage>
        <taxon>Eukaryota</taxon>
        <taxon>Viridiplantae</taxon>
        <taxon>Streptophyta</taxon>
        <taxon>Embryophyta</taxon>
        <taxon>Tracheophyta</taxon>
        <taxon>Spermatophyta</taxon>
        <taxon>Magnoliopsida</taxon>
        <taxon>Liliopsida</taxon>
        <taxon>Poales</taxon>
        <taxon>Poaceae</taxon>
        <taxon>PACMAD clade</taxon>
        <taxon>Panicoideae</taxon>
        <taxon>Andropogonodae</taxon>
        <taxon>Andropogoneae</taxon>
        <taxon>Sorghinae</taxon>
        <taxon>Sorghum</taxon>
    </lineage>
</organism>
<comment type="caution">
    <text evidence="5">The sequence shown here is derived from an EMBL/GenBank/DDBJ whole genome shotgun (WGS) entry which is preliminary data.</text>
</comment>
<proteinExistence type="predicted"/>
<feature type="compositionally biased region" description="Gly residues" evidence="3">
    <location>
        <begin position="11"/>
        <end position="21"/>
    </location>
</feature>
<evidence type="ECO:0000313" key="5">
    <source>
        <dbReference type="EMBL" id="KAG0522662.1"/>
    </source>
</evidence>
<keyword evidence="2 4" id="KW-0472">Membrane</keyword>
<feature type="region of interest" description="Disordered" evidence="3">
    <location>
        <begin position="1"/>
        <end position="69"/>
    </location>
</feature>
<dbReference type="PANTHER" id="PTHR31234:SF66">
    <property type="entry name" value="LATE EMBRYOGENESIS ABUNDANT PROTEIN"/>
    <property type="match status" value="1"/>
</dbReference>
<name>A0A921QJ14_SORBI</name>
<dbReference type="GO" id="GO:0016020">
    <property type="term" value="C:membrane"/>
    <property type="evidence" value="ECO:0007669"/>
    <property type="project" value="UniProtKB-SubCell"/>
</dbReference>
<evidence type="ECO:0000313" key="6">
    <source>
        <dbReference type="Proteomes" id="UP000807115"/>
    </source>
</evidence>
<dbReference type="AlphaFoldDB" id="A0A921QJ14"/>
<evidence type="ECO:0000256" key="1">
    <source>
        <dbReference type="ARBA" id="ARBA00004370"/>
    </source>
</evidence>
<dbReference type="Proteomes" id="UP000807115">
    <property type="component" value="Chromosome 7"/>
</dbReference>
<dbReference type="PANTHER" id="PTHR31234">
    <property type="entry name" value="LATE EMBRYOGENESIS ABUNDANT (LEA) HYDROXYPROLINE-RICH GLYCOPROTEIN FAMILY"/>
    <property type="match status" value="1"/>
</dbReference>
<feature type="transmembrane region" description="Helical" evidence="4">
    <location>
        <begin position="81"/>
        <end position="108"/>
    </location>
</feature>
<evidence type="ECO:0000256" key="4">
    <source>
        <dbReference type="SAM" id="Phobius"/>
    </source>
</evidence>
<keyword evidence="4" id="KW-0812">Transmembrane</keyword>
<evidence type="ECO:0000256" key="3">
    <source>
        <dbReference type="SAM" id="MobiDB-lite"/>
    </source>
</evidence>
<reference evidence="5" key="2">
    <citation type="submission" date="2020-10" db="EMBL/GenBank/DDBJ databases">
        <authorList>
            <person name="Cooper E.A."/>
            <person name="Brenton Z.W."/>
            <person name="Flinn B.S."/>
            <person name="Jenkins J."/>
            <person name="Shu S."/>
            <person name="Flowers D."/>
            <person name="Luo F."/>
            <person name="Wang Y."/>
            <person name="Xia P."/>
            <person name="Barry K."/>
            <person name="Daum C."/>
            <person name="Lipzen A."/>
            <person name="Yoshinaga Y."/>
            <person name="Schmutz J."/>
            <person name="Saski C."/>
            <person name="Vermerris W."/>
            <person name="Kresovich S."/>
        </authorList>
    </citation>
    <scope>NUCLEOTIDE SEQUENCE</scope>
</reference>
<dbReference type="GO" id="GO:0098542">
    <property type="term" value="P:defense response to other organism"/>
    <property type="evidence" value="ECO:0007669"/>
    <property type="project" value="InterPro"/>
</dbReference>
<accession>A0A921QJ14</accession>
<comment type="subcellular location">
    <subcellularLocation>
        <location evidence="1">Membrane</location>
    </subcellularLocation>
</comment>
<keyword evidence="4" id="KW-1133">Transmembrane helix</keyword>
<dbReference type="KEGG" id="sbi:8080868"/>
<sequence>MSSSWSTRGGEPPGGGGGGSHAHGPRPVHEPERSHLDARQTEESPTRSGRAHDHDQLRVREQQPRRTYNFRRRHRSDALQWATAVLCTVLAVVVLVGAVSILVVVLLLQPRAPYVAVPAATARLDTLVYDQLGALDDVQLSLRVEARNGNAHSAATFSRLECRLAFDGAALAVLRADTFRVPARGALPLAYVARAQGAPLGTADSAAMEAALRDGVVPFEVEGEARTRWKVAGVVTINQWTRLACQMRFFWPNGTALPFKCNSKSKFLFF</sequence>